<keyword evidence="3" id="KW-1185">Reference proteome</keyword>
<sequence length="632" mass="68183">MSIHKLSAGSGYDYLTRQVAALDATHKGRVGLASYYTERGETPGVWVGSGMAGIHGLVAGDVVTAEQMRCLFGEGRHPLAGQLEELGDLPALLPPPFLGLPFSSGSSEMPPFQREVAVRFAAFNQAAGGPAGSAIPADERARIRSEVARDFFRVEHGREPADARELSGALAKLSRPRSTTVAGYDLTFSPVKSVSSLWAVADPRTAALIEQAHQAAVADALRFLEQHALFTREGRGGVRQVDVRGLVAAAFTHRDSRAGDPDLHTHVAVANKVQTLAGKWLSIDGRLLFKAKVTASETYNTALEHHLTDRLRVRFTERPNPDPRKRPVREIVGVDPALNERWSARRKVVVVREGELAGRFQQEHGRPPTPVEALQLAQQATLDTRDAKHEPRTLLEQRATWHAEAVHLLGGAQQLRGMLRTVLQPPAVPFQTVTAAWLAATAQQVVATVEEHRSTWQTWHLRAEALRQVRDADLPLDQVERVIDQLVDHALQRCIPLTPPDDGITEPASLRRADGSSVYTIAGADLYTSARILTAEQRLVATAGLRDGWTVDHASVELALLEAAANGRQLDPGQTALVRAMATSGSRLQLAIAPAGAGKTTALHTLRAGASPAYELPPGSAIAALQSLRGLS</sequence>
<organism evidence="2 3">
    <name type="scientific">Microlunatus capsulatus</name>
    <dbReference type="NCBI Taxonomy" id="99117"/>
    <lineage>
        <taxon>Bacteria</taxon>
        <taxon>Bacillati</taxon>
        <taxon>Actinomycetota</taxon>
        <taxon>Actinomycetes</taxon>
        <taxon>Propionibacteriales</taxon>
        <taxon>Propionibacteriaceae</taxon>
        <taxon>Microlunatus</taxon>
    </lineage>
</organism>
<dbReference type="InterPro" id="IPR014862">
    <property type="entry name" value="TrwC"/>
</dbReference>
<protein>
    <submittedName>
        <fullName evidence="2">Conjugative relaxase-like TrwC/TraI family protein</fullName>
    </submittedName>
</protein>
<dbReference type="RefSeq" id="WP_210057007.1">
    <property type="nucleotide sequence ID" value="NZ_BAAAMH010000010.1"/>
</dbReference>
<dbReference type="Proteomes" id="UP000758168">
    <property type="component" value="Unassembled WGS sequence"/>
</dbReference>
<dbReference type="EMBL" id="JAGIOB010000001">
    <property type="protein sequence ID" value="MBP2417920.1"/>
    <property type="molecule type" value="Genomic_DNA"/>
</dbReference>
<reference evidence="2 3" key="1">
    <citation type="submission" date="2021-03" db="EMBL/GenBank/DDBJ databases">
        <title>Sequencing the genomes of 1000 actinobacteria strains.</title>
        <authorList>
            <person name="Klenk H.-P."/>
        </authorList>
    </citation>
    <scope>NUCLEOTIDE SEQUENCE [LARGE SCALE GENOMIC DNA]</scope>
    <source>
        <strain evidence="2 3">DSM 12936</strain>
    </source>
</reference>
<comment type="caution">
    <text evidence="2">The sequence shown here is derived from an EMBL/GenBank/DDBJ whole genome shotgun (WGS) entry which is preliminary data.</text>
</comment>
<proteinExistence type="predicted"/>
<feature type="domain" description="TrwC relaxase" evidence="1">
    <location>
        <begin position="8"/>
        <end position="407"/>
    </location>
</feature>
<dbReference type="NCBIfam" id="NF041492">
    <property type="entry name" value="MobF"/>
    <property type="match status" value="1"/>
</dbReference>
<evidence type="ECO:0000313" key="2">
    <source>
        <dbReference type="EMBL" id="MBP2417920.1"/>
    </source>
</evidence>
<dbReference type="Pfam" id="PF08751">
    <property type="entry name" value="TrwC"/>
    <property type="match status" value="1"/>
</dbReference>
<dbReference type="Pfam" id="PF13604">
    <property type="entry name" value="AAA_30"/>
    <property type="match status" value="1"/>
</dbReference>
<name>A0ABS4ZB27_9ACTN</name>
<accession>A0ABS4ZB27</accession>
<evidence type="ECO:0000313" key="3">
    <source>
        <dbReference type="Proteomes" id="UP000758168"/>
    </source>
</evidence>
<evidence type="ECO:0000259" key="1">
    <source>
        <dbReference type="Pfam" id="PF08751"/>
    </source>
</evidence>
<gene>
    <name evidence="2" type="ORF">JOF54_002842</name>
</gene>
<dbReference type="SUPFAM" id="SSF55464">
    <property type="entry name" value="Origin of replication-binding domain, RBD-like"/>
    <property type="match status" value="1"/>
</dbReference>